<accession>A0A2I1M1K6</accession>
<dbReference type="InterPro" id="IPR036614">
    <property type="entry name" value="RusA-like_sf"/>
</dbReference>
<name>A0A2I1M1K6_9BIFI</name>
<dbReference type="InterPro" id="IPR008822">
    <property type="entry name" value="Endonuclease_RusA-like"/>
</dbReference>
<sequence length="148" mass="16873">MAVREFIVEGQPVPKARPRVYGKRGVTPKKTIDAETRVREAYLADYQNYPVFEGNVTLMCRFYLQDNRRVDVDNLLKLVQDALNEVAFKDDSQITRVVAYKITPSRMVIGVKGLPRKRHTDDPLTSSIDGEPYDPHTHVVVICNDAIK</sequence>
<dbReference type="RefSeq" id="WP_101541562.1">
    <property type="nucleotide sequence ID" value="NZ_PKGU01000006.1"/>
</dbReference>
<evidence type="ECO:0000313" key="2">
    <source>
        <dbReference type="Proteomes" id="UP000242263"/>
    </source>
</evidence>
<dbReference type="AlphaFoldDB" id="A0A2I1M1K6"/>
<dbReference type="GO" id="GO:0006281">
    <property type="term" value="P:DNA repair"/>
    <property type="evidence" value="ECO:0007669"/>
    <property type="project" value="InterPro"/>
</dbReference>
<reference evidence="1 2" key="1">
    <citation type="submission" date="2017-12" db="EMBL/GenBank/DDBJ databases">
        <title>Phylogenetic diversity of female urinary microbiome.</title>
        <authorList>
            <person name="Thomas-White K."/>
            <person name="Wolfe A.J."/>
        </authorList>
    </citation>
    <scope>NUCLEOTIDE SEQUENCE [LARGE SCALE GENOMIC DNA]</scope>
    <source>
        <strain evidence="1 2">UMB0064</strain>
    </source>
</reference>
<dbReference type="GO" id="GO:0000287">
    <property type="term" value="F:magnesium ion binding"/>
    <property type="evidence" value="ECO:0007669"/>
    <property type="project" value="InterPro"/>
</dbReference>
<gene>
    <name evidence="1" type="ORF">CYJ32_07305</name>
</gene>
<dbReference type="Gene3D" id="3.30.1330.70">
    <property type="entry name" value="Holliday junction resolvase RusA"/>
    <property type="match status" value="1"/>
</dbReference>
<proteinExistence type="predicted"/>
<dbReference type="GO" id="GO:0006310">
    <property type="term" value="P:DNA recombination"/>
    <property type="evidence" value="ECO:0007669"/>
    <property type="project" value="InterPro"/>
</dbReference>
<comment type="caution">
    <text evidence="1">The sequence shown here is derived from an EMBL/GenBank/DDBJ whole genome shotgun (WGS) entry which is preliminary data.</text>
</comment>
<protein>
    <submittedName>
        <fullName evidence="1">RusA family crossover junction endodeoxyribonuclease</fullName>
    </submittedName>
</protein>
<dbReference type="EMBL" id="PKGU01000006">
    <property type="protein sequence ID" value="PKZ14023.1"/>
    <property type="molecule type" value="Genomic_DNA"/>
</dbReference>
<dbReference type="Proteomes" id="UP000242263">
    <property type="component" value="Unassembled WGS sequence"/>
</dbReference>
<organism evidence="1 2">
    <name type="scientific">Alloscardovia omnicolens</name>
    <dbReference type="NCBI Taxonomy" id="419015"/>
    <lineage>
        <taxon>Bacteria</taxon>
        <taxon>Bacillati</taxon>
        <taxon>Actinomycetota</taxon>
        <taxon>Actinomycetes</taxon>
        <taxon>Bifidobacteriales</taxon>
        <taxon>Bifidobacteriaceae</taxon>
        <taxon>Alloscardovia</taxon>
    </lineage>
</organism>
<dbReference type="Pfam" id="PF05866">
    <property type="entry name" value="RusA"/>
    <property type="match status" value="1"/>
</dbReference>
<evidence type="ECO:0000313" key="1">
    <source>
        <dbReference type="EMBL" id="PKZ14023.1"/>
    </source>
</evidence>
<dbReference type="SUPFAM" id="SSF103084">
    <property type="entry name" value="Holliday junction resolvase RusA"/>
    <property type="match status" value="1"/>
</dbReference>